<dbReference type="Pfam" id="PF09631">
    <property type="entry name" value="Sen15"/>
    <property type="match status" value="1"/>
</dbReference>
<protein>
    <recommendedName>
        <fullName evidence="3">tRNA-splicing endonuclease subunit Sen15 domain-containing protein</fullName>
    </recommendedName>
</protein>
<dbReference type="InterPro" id="IPR018593">
    <property type="entry name" value="tRNA-endonuc_su_Sen15"/>
</dbReference>
<name>A0AAV7XG21_9NEOP</name>
<evidence type="ECO:0000259" key="3">
    <source>
        <dbReference type="Pfam" id="PF09631"/>
    </source>
</evidence>
<dbReference type="GO" id="GO:0006388">
    <property type="term" value="P:tRNA splicing, via endonucleolytic cleavage and ligation"/>
    <property type="evidence" value="ECO:0007669"/>
    <property type="project" value="InterPro"/>
</dbReference>
<evidence type="ECO:0000313" key="5">
    <source>
        <dbReference type="Proteomes" id="UP001075354"/>
    </source>
</evidence>
<keyword evidence="5" id="KW-1185">Reference proteome</keyword>
<proteinExistence type="inferred from homology"/>
<dbReference type="GO" id="GO:0003676">
    <property type="term" value="F:nucleic acid binding"/>
    <property type="evidence" value="ECO:0007669"/>
    <property type="project" value="InterPro"/>
</dbReference>
<feature type="domain" description="tRNA-splicing endonuclease subunit Sen15" evidence="3">
    <location>
        <begin position="29"/>
        <end position="121"/>
    </location>
</feature>
<accession>A0AAV7XG21</accession>
<dbReference type="PANTHER" id="PTHR28582">
    <property type="entry name" value="TRNA-SPLICING ENDONUCLEASE SUBUNIT SEN15"/>
    <property type="match status" value="1"/>
</dbReference>
<reference evidence="4" key="1">
    <citation type="submission" date="2022-12" db="EMBL/GenBank/DDBJ databases">
        <title>Chromosome-level genome assembly of the bean flower thrips Megalurothrips usitatus.</title>
        <authorList>
            <person name="Ma L."/>
            <person name="Liu Q."/>
            <person name="Li H."/>
            <person name="Cai W."/>
        </authorList>
    </citation>
    <scope>NUCLEOTIDE SEQUENCE</scope>
    <source>
        <strain evidence="4">Cailab_2022a</strain>
    </source>
</reference>
<dbReference type="AlphaFoldDB" id="A0AAV7XG21"/>
<comment type="similarity">
    <text evidence="1">Belongs to the SEN15 family.</text>
</comment>
<dbReference type="Gene3D" id="3.40.1350.10">
    <property type="match status" value="1"/>
</dbReference>
<evidence type="ECO:0000256" key="2">
    <source>
        <dbReference type="ARBA" id="ARBA00022694"/>
    </source>
</evidence>
<dbReference type="PANTHER" id="PTHR28582:SF1">
    <property type="entry name" value="TRNA-SPLICING ENDONUCLEASE SUBUNIT SEN15"/>
    <property type="match status" value="1"/>
</dbReference>
<evidence type="ECO:0000256" key="1">
    <source>
        <dbReference type="ARBA" id="ARBA00006091"/>
    </source>
</evidence>
<keyword evidence="2" id="KW-0819">tRNA processing</keyword>
<sequence>MDAKIHPVLKQLLDFGCRDQRCASVAFAVYMDLSEVKAVWDLRYDFCKDLDIIYLTGREQETMEPNVYIPLSASQTVSPEWLCKVQKALPTQNRGLTLAFKDADSTIVYYNVTEGLETPDSPETVQNKKSVEEKKKLMQAELWRKRNVLYSSAKSNNSNEEL</sequence>
<dbReference type="Proteomes" id="UP001075354">
    <property type="component" value="Chromosome 8"/>
</dbReference>
<organism evidence="4 5">
    <name type="scientific">Megalurothrips usitatus</name>
    <name type="common">bean blossom thrips</name>
    <dbReference type="NCBI Taxonomy" id="439358"/>
    <lineage>
        <taxon>Eukaryota</taxon>
        <taxon>Metazoa</taxon>
        <taxon>Ecdysozoa</taxon>
        <taxon>Arthropoda</taxon>
        <taxon>Hexapoda</taxon>
        <taxon>Insecta</taxon>
        <taxon>Pterygota</taxon>
        <taxon>Neoptera</taxon>
        <taxon>Paraneoptera</taxon>
        <taxon>Thysanoptera</taxon>
        <taxon>Terebrantia</taxon>
        <taxon>Thripoidea</taxon>
        <taxon>Thripidae</taxon>
        <taxon>Megalurothrips</taxon>
    </lineage>
</organism>
<dbReference type="InterPro" id="IPR036167">
    <property type="entry name" value="tRNA_intron_Endo_cat-like_sf"/>
</dbReference>
<dbReference type="InterPro" id="IPR011856">
    <property type="entry name" value="tRNA_endonuc-like_dom_sf"/>
</dbReference>
<gene>
    <name evidence="4" type="ORF">ONE63_009872</name>
</gene>
<dbReference type="EMBL" id="JAPTSV010000008">
    <property type="protein sequence ID" value="KAJ1525026.1"/>
    <property type="molecule type" value="Genomic_DNA"/>
</dbReference>
<dbReference type="SUPFAM" id="SSF53032">
    <property type="entry name" value="tRNA-intron endonuclease catalytic domain-like"/>
    <property type="match status" value="1"/>
</dbReference>
<dbReference type="GO" id="GO:0005634">
    <property type="term" value="C:nucleus"/>
    <property type="evidence" value="ECO:0007669"/>
    <property type="project" value="UniProtKB-ARBA"/>
</dbReference>
<comment type="caution">
    <text evidence="4">The sequence shown here is derived from an EMBL/GenBank/DDBJ whole genome shotgun (WGS) entry which is preliminary data.</text>
</comment>
<evidence type="ECO:0000313" key="4">
    <source>
        <dbReference type="EMBL" id="KAJ1525026.1"/>
    </source>
</evidence>